<protein>
    <submittedName>
        <fullName evidence="2">2OG-Fe(II) oxygenase</fullName>
    </submittedName>
</protein>
<dbReference type="Proteomes" id="UP000095039">
    <property type="component" value="Unassembled WGS sequence"/>
</dbReference>
<evidence type="ECO:0000256" key="1">
    <source>
        <dbReference type="ARBA" id="ARBA00022896"/>
    </source>
</evidence>
<gene>
    <name evidence="2" type="ORF">A1OK_04115</name>
</gene>
<proteinExistence type="predicted"/>
<organism evidence="2 3">
    <name type="scientific">Enterovibrio norvegicus FF-454</name>
    <dbReference type="NCBI Taxonomy" id="1185651"/>
    <lineage>
        <taxon>Bacteria</taxon>
        <taxon>Pseudomonadati</taxon>
        <taxon>Pseudomonadota</taxon>
        <taxon>Gammaproteobacteria</taxon>
        <taxon>Vibrionales</taxon>
        <taxon>Vibrionaceae</taxon>
        <taxon>Enterovibrio</taxon>
    </lineage>
</organism>
<dbReference type="PANTHER" id="PTHR24014:SF4">
    <property type="entry name" value="2-OXOGLUTARATE AND IRON-DEPENDENT OXYGENASE DOMAIN-CONTAINING PROTEIN 2"/>
    <property type="match status" value="1"/>
</dbReference>
<comment type="caution">
    <text evidence="2">The sequence shown here is derived from an EMBL/GenBank/DDBJ whole genome shotgun (WGS) entry which is preliminary data.</text>
</comment>
<name>A0A1E5BYF2_9GAMM</name>
<dbReference type="GO" id="GO:0031418">
    <property type="term" value="F:L-ascorbic acid binding"/>
    <property type="evidence" value="ECO:0007669"/>
    <property type="project" value="UniProtKB-KW"/>
</dbReference>
<keyword evidence="3" id="KW-1185">Reference proteome</keyword>
<dbReference type="EMBL" id="AJWN02000096">
    <property type="protein sequence ID" value="OEE58273.1"/>
    <property type="molecule type" value="Genomic_DNA"/>
</dbReference>
<accession>A0A1E5BYF2</accession>
<dbReference type="Gene3D" id="2.60.120.620">
    <property type="entry name" value="q2cbj1_9rhob like domain"/>
    <property type="match status" value="1"/>
</dbReference>
<keyword evidence="1" id="KW-0847">Vitamin C</keyword>
<evidence type="ECO:0000313" key="2">
    <source>
        <dbReference type="EMBL" id="OEE58273.1"/>
    </source>
</evidence>
<evidence type="ECO:0000313" key="3">
    <source>
        <dbReference type="Proteomes" id="UP000095039"/>
    </source>
</evidence>
<reference evidence="2 3" key="1">
    <citation type="journal article" date="2012" name="Science">
        <title>Ecological populations of bacteria act as socially cohesive units of antibiotic production and resistance.</title>
        <authorList>
            <person name="Cordero O.X."/>
            <person name="Wildschutte H."/>
            <person name="Kirkup B."/>
            <person name="Proehl S."/>
            <person name="Ngo L."/>
            <person name="Hussain F."/>
            <person name="Le Roux F."/>
            <person name="Mincer T."/>
            <person name="Polz M.F."/>
        </authorList>
    </citation>
    <scope>NUCLEOTIDE SEQUENCE [LARGE SCALE GENOMIC DNA]</scope>
    <source>
        <strain evidence="2 3">FF-454</strain>
    </source>
</reference>
<sequence>MKNTATHNDNVTYDPLTEARALALPSRESMLQRAPSVKRFWDTNTHLLTEAWRAWETSEESPNFKPDTSLLDPKLREAVEQAWLDPTKEAAVQDLWEEVSAGVYQAQFFDPERLADLREYLEAVADAGIPTRPPYGIALNRRGAMLDPRSEGYLAAPAFQAFYRDVMDRYMRPIARLLFPGVMGYDSQTFGFSIQYQVGIDTSLQPHTDASAATLNINMNLPDESFAGSEVDFYDRVSGEVKRITFKPGTAMIHRGNIPHAAHPITSGTRSNMVLWLYGDRMQIPVAGQRIEQVDAKLRWTIPADEADKFAPF</sequence>
<dbReference type="PANTHER" id="PTHR24014">
    <property type="entry name" value="2-OXOGLUTARATE AND IRON-DEPENDENT OXYGENASE DOMAIN-CONTAINING PROTEIN 2"/>
    <property type="match status" value="1"/>
</dbReference>
<dbReference type="AlphaFoldDB" id="A0A1E5BYF2"/>
<dbReference type="SUPFAM" id="SSF51197">
    <property type="entry name" value="Clavaminate synthase-like"/>
    <property type="match status" value="1"/>
</dbReference>